<dbReference type="PATRIC" id="fig|1278073.3.peg.1003"/>
<dbReference type="PROSITE" id="PS51257">
    <property type="entry name" value="PROKAR_LIPOPROTEIN"/>
    <property type="match status" value="1"/>
</dbReference>
<dbReference type="KEGG" id="msd:MYSTI_00962"/>
<dbReference type="RefSeq" id="WP_015346574.1">
    <property type="nucleotide sequence ID" value="NC_020126.1"/>
</dbReference>
<reference evidence="1 2" key="1">
    <citation type="journal article" date="2013" name="Genome Announc.">
        <title>Complete genome sequence of Myxococcus stipitatus strain DSM 14675, a fruiting myxobacterium.</title>
        <authorList>
            <person name="Huntley S."/>
            <person name="Kneip S."/>
            <person name="Treuner-Lange A."/>
            <person name="Sogaard-Andersen L."/>
        </authorList>
    </citation>
    <scope>NUCLEOTIDE SEQUENCE [LARGE SCALE GENOMIC DNA]</scope>
    <source>
        <strain evidence="2">DSM 14675 / JCM 12634 / Mx s8</strain>
    </source>
</reference>
<evidence type="ECO:0000313" key="2">
    <source>
        <dbReference type="Proteomes" id="UP000011131"/>
    </source>
</evidence>
<organism evidence="1 2">
    <name type="scientific">Myxococcus stipitatus (strain DSM 14675 / JCM 12634 / Mx s8)</name>
    <dbReference type="NCBI Taxonomy" id="1278073"/>
    <lineage>
        <taxon>Bacteria</taxon>
        <taxon>Pseudomonadati</taxon>
        <taxon>Myxococcota</taxon>
        <taxon>Myxococcia</taxon>
        <taxon>Myxococcales</taxon>
        <taxon>Cystobacterineae</taxon>
        <taxon>Myxococcaceae</taxon>
        <taxon>Myxococcus</taxon>
    </lineage>
</organism>
<sequence length="203" mass="21209">MRKLNQIVGAVALMTVACGPGPQEGGETTSAESVSQSVVGASCDPSLPQPSGCGYGEYCSTATSTCVDVAPAECSNFATYPPTWNKVVGQDGVRGPVIYSVTPVLWGPHLFCMSDRDTVRARVKVYATQAGELPSTTETLAFDFFRPSGSVIAGNLLITGYSMSNNGQSAEFNLSICVPPMTTTITMGLRALNGNSVCATFNK</sequence>
<proteinExistence type="predicted"/>
<keyword evidence="2" id="KW-1185">Reference proteome</keyword>
<gene>
    <name evidence="1" type="ordered locus">MYSTI_00962</name>
</gene>
<evidence type="ECO:0000313" key="1">
    <source>
        <dbReference type="EMBL" id="AGC42311.1"/>
    </source>
</evidence>
<dbReference type="EMBL" id="CP004025">
    <property type="protein sequence ID" value="AGC42311.1"/>
    <property type="molecule type" value="Genomic_DNA"/>
</dbReference>
<name>L7U0I2_MYXSD</name>
<dbReference type="AlphaFoldDB" id="L7U0I2"/>
<dbReference type="HOGENOM" id="CLU_1347709_0_0_7"/>
<evidence type="ECO:0008006" key="3">
    <source>
        <dbReference type="Google" id="ProtNLM"/>
    </source>
</evidence>
<accession>L7U0I2</accession>
<protein>
    <recommendedName>
        <fullName evidence="3">Lipoprotein</fullName>
    </recommendedName>
</protein>
<dbReference type="Proteomes" id="UP000011131">
    <property type="component" value="Chromosome"/>
</dbReference>